<evidence type="ECO:0000256" key="5">
    <source>
        <dbReference type="ARBA" id="ARBA00022989"/>
    </source>
</evidence>
<dbReference type="Pfam" id="PF01566">
    <property type="entry name" value="Nramp"/>
    <property type="match status" value="1"/>
</dbReference>
<dbReference type="PANTHER" id="PTHR11706">
    <property type="entry name" value="SOLUTE CARRIER PROTEIN FAMILY 11 MEMBER"/>
    <property type="match status" value="1"/>
</dbReference>
<keyword evidence="6 7" id="KW-0472">Membrane</keyword>
<evidence type="ECO:0000256" key="6">
    <source>
        <dbReference type="ARBA" id="ARBA00023136"/>
    </source>
</evidence>
<keyword evidence="9" id="KW-1185">Reference proteome</keyword>
<dbReference type="RefSeq" id="WP_379015550.1">
    <property type="nucleotide sequence ID" value="NZ_JBHSDC010000029.1"/>
</dbReference>
<evidence type="ECO:0000313" key="9">
    <source>
        <dbReference type="Proteomes" id="UP001595906"/>
    </source>
</evidence>
<dbReference type="PANTHER" id="PTHR11706:SF33">
    <property type="entry name" value="NATURAL RESISTANCE-ASSOCIATED MACROPHAGE PROTEIN 2"/>
    <property type="match status" value="1"/>
</dbReference>
<evidence type="ECO:0000256" key="2">
    <source>
        <dbReference type="ARBA" id="ARBA00022448"/>
    </source>
</evidence>
<evidence type="ECO:0000256" key="7">
    <source>
        <dbReference type="SAM" id="Phobius"/>
    </source>
</evidence>
<keyword evidence="3 7" id="KW-0812">Transmembrane</keyword>
<reference evidence="9" key="1">
    <citation type="journal article" date="2019" name="Int. J. Syst. Evol. Microbiol.">
        <title>The Global Catalogue of Microorganisms (GCM) 10K type strain sequencing project: providing services to taxonomists for standard genome sequencing and annotation.</title>
        <authorList>
            <consortium name="The Broad Institute Genomics Platform"/>
            <consortium name="The Broad Institute Genome Sequencing Center for Infectious Disease"/>
            <person name="Wu L."/>
            <person name="Ma J."/>
        </authorList>
    </citation>
    <scope>NUCLEOTIDE SEQUENCE [LARGE SCALE GENOMIC DNA]</scope>
    <source>
        <strain evidence="9">CECT 8010</strain>
    </source>
</reference>
<dbReference type="Proteomes" id="UP001595906">
    <property type="component" value="Unassembled WGS sequence"/>
</dbReference>
<feature type="transmembrane region" description="Helical" evidence="7">
    <location>
        <begin position="191"/>
        <end position="210"/>
    </location>
</feature>
<comment type="caution">
    <text evidence="8">The sequence shown here is derived from an EMBL/GenBank/DDBJ whole genome shotgun (WGS) entry which is preliminary data.</text>
</comment>
<feature type="transmembrane region" description="Helical" evidence="7">
    <location>
        <begin position="89"/>
        <end position="120"/>
    </location>
</feature>
<feature type="transmembrane region" description="Helical" evidence="7">
    <location>
        <begin position="308"/>
        <end position="335"/>
    </location>
</feature>
<gene>
    <name evidence="8" type="ORF">ACFOW1_15585</name>
</gene>
<dbReference type="NCBIfam" id="NF037982">
    <property type="entry name" value="Nramp_1"/>
    <property type="match status" value="1"/>
</dbReference>
<keyword evidence="4" id="KW-0769">Symport</keyword>
<protein>
    <submittedName>
        <fullName evidence="8">Nramp family divalent metal transporter</fullName>
    </submittedName>
</protein>
<feature type="transmembrane region" description="Helical" evidence="7">
    <location>
        <begin position="126"/>
        <end position="145"/>
    </location>
</feature>
<comment type="subcellular location">
    <subcellularLocation>
        <location evidence="1">Membrane</location>
        <topology evidence="1">Multi-pass membrane protein</topology>
    </subcellularLocation>
</comment>
<feature type="transmembrane region" description="Helical" evidence="7">
    <location>
        <begin position="380"/>
        <end position="400"/>
    </location>
</feature>
<feature type="transmembrane region" description="Helical" evidence="7">
    <location>
        <begin position="263"/>
        <end position="288"/>
    </location>
</feature>
<dbReference type="InterPro" id="IPR001046">
    <property type="entry name" value="NRAMP_fam"/>
</dbReference>
<evidence type="ECO:0000256" key="1">
    <source>
        <dbReference type="ARBA" id="ARBA00004141"/>
    </source>
</evidence>
<feature type="transmembrane region" description="Helical" evidence="7">
    <location>
        <begin position="420"/>
        <end position="439"/>
    </location>
</feature>
<keyword evidence="2" id="KW-0813">Transport</keyword>
<evidence type="ECO:0000256" key="4">
    <source>
        <dbReference type="ARBA" id="ARBA00022847"/>
    </source>
</evidence>
<proteinExistence type="predicted"/>
<organism evidence="8 9">
    <name type="scientific">Parasediminibacterium paludis</name>
    <dbReference type="NCBI Taxonomy" id="908966"/>
    <lineage>
        <taxon>Bacteria</taxon>
        <taxon>Pseudomonadati</taxon>
        <taxon>Bacteroidota</taxon>
        <taxon>Chitinophagia</taxon>
        <taxon>Chitinophagales</taxon>
        <taxon>Chitinophagaceae</taxon>
        <taxon>Parasediminibacterium</taxon>
    </lineage>
</organism>
<feature type="transmembrane region" description="Helical" evidence="7">
    <location>
        <begin position="356"/>
        <end position="374"/>
    </location>
</feature>
<keyword evidence="5 7" id="KW-1133">Transmembrane helix</keyword>
<feature type="transmembrane region" description="Helical" evidence="7">
    <location>
        <begin position="152"/>
        <end position="171"/>
    </location>
</feature>
<accession>A0ABV8PYZ0</accession>
<name>A0ABV8PYZ0_9BACT</name>
<evidence type="ECO:0000256" key="3">
    <source>
        <dbReference type="ARBA" id="ARBA00022692"/>
    </source>
</evidence>
<evidence type="ECO:0000313" key="8">
    <source>
        <dbReference type="EMBL" id="MFC4233323.1"/>
    </source>
</evidence>
<dbReference type="EMBL" id="JBHSDC010000029">
    <property type="protein sequence ID" value="MFC4233323.1"/>
    <property type="molecule type" value="Genomic_DNA"/>
</dbReference>
<sequence length="441" mass="48295">MTNIKSSSAKIKKFFRALGPGLITGASDDDPSGIATYSQAGAKFGLATLWTALITFPLMAAIQEMCARIGIVTSVGLTTTLKNHYSKTLLYLMMFFSVPAIILNIGADIAGMGAVASLMFPSISPMIFSVAFTILLVILIIYLPYNKIVSVLKYLCLSLFLYIAVPFFTHPNWGNVFRSTLIPTIKFDKDFIEIVVAILGTTISPYLFFWQVTMEAEDVKSSRQLILARTKIVKNEEDAATTEKKESNFISLLIRKMRLDVNLGMLLSNLVMFFIILATGTALFGHGINQIDTVEQAAKALEPVAGKASYLIFTIGVIGTGFLAIPVLSGSLSYIVSETFGWKGDLNSKFYQAKPFYIVITVSLLLGLLINYLGLSPIKALLYTAILYGLTSPILIAIVLHISNNKKIMKENTNSKLSNFLGFLTLIVMTVAAIALIYLQF</sequence>